<dbReference type="InterPro" id="IPR043504">
    <property type="entry name" value="Peptidase_S1_PA_chymotrypsin"/>
</dbReference>
<evidence type="ECO:0000256" key="5">
    <source>
        <dbReference type="SAM" id="Phobius"/>
    </source>
</evidence>
<evidence type="ECO:0000313" key="7">
    <source>
        <dbReference type="Proteomes" id="UP000317893"/>
    </source>
</evidence>
<dbReference type="GO" id="GO:0006508">
    <property type="term" value="P:proteolysis"/>
    <property type="evidence" value="ECO:0007669"/>
    <property type="project" value="UniProtKB-KW"/>
</dbReference>
<dbReference type="GO" id="GO:0004252">
    <property type="term" value="F:serine-type endopeptidase activity"/>
    <property type="evidence" value="ECO:0007669"/>
    <property type="project" value="InterPro"/>
</dbReference>
<feature type="transmembrane region" description="Helical" evidence="5">
    <location>
        <begin position="57"/>
        <end position="76"/>
    </location>
</feature>
<reference evidence="6 7" key="1">
    <citation type="submission" date="2019-06" db="EMBL/GenBank/DDBJ databases">
        <title>Sequencing the genomes of 1000 actinobacteria strains.</title>
        <authorList>
            <person name="Klenk H.-P."/>
        </authorList>
    </citation>
    <scope>NUCLEOTIDE SEQUENCE [LARGE SCALE GENOMIC DNA]</scope>
    <source>
        <strain evidence="6 7">DSM 18607</strain>
    </source>
</reference>
<evidence type="ECO:0000313" key="6">
    <source>
        <dbReference type="EMBL" id="TQJ08528.1"/>
    </source>
</evidence>
<feature type="region of interest" description="Disordered" evidence="4">
    <location>
        <begin position="1"/>
        <end position="40"/>
    </location>
</feature>
<dbReference type="InterPro" id="IPR009003">
    <property type="entry name" value="Peptidase_S1_PA"/>
</dbReference>
<evidence type="ECO:0000256" key="2">
    <source>
        <dbReference type="ARBA" id="ARBA00022670"/>
    </source>
</evidence>
<keyword evidence="5" id="KW-0812">Transmembrane</keyword>
<dbReference type="InterPro" id="IPR006311">
    <property type="entry name" value="TAT_signal"/>
</dbReference>
<dbReference type="PRINTS" id="PR00834">
    <property type="entry name" value="PROTEASES2C"/>
</dbReference>
<dbReference type="PROSITE" id="PS51318">
    <property type="entry name" value="TAT"/>
    <property type="match status" value="1"/>
</dbReference>
<keyword evidence="3" id="KW-0378">Hydrolase</keyword>
<dbReference type="RefSeq" id="WP_141848037.1">
    <property type="nucleotide sequence ID" value="NZ_BAAAPR010000004.1"/>
</dbReference>
<dbReference type="InterPro" id="IPR001940">
    <property type="entry name" value="Peptidase_S1C"/>
</dbReference>
<dbReference type="EMBL" id="VFMN01000001">
    <property type="protein sequence ID" value="TQJ08528.1"/>
    <property type="molecule type" value="Genomic_DNA"/>
</dbReference>
<dbReference type="Proteomes" id="UP000317893">
    <property type="component" value="Unassembled WGS sequence"/>
</dbReference>
<dbReference type="SUPFAM" id="SSF50494">
    <property type="entry name" value="Trypsin-like serine proteases"/>
    <property type="match status" value="1"/>
</dbReference>
<keyword evidence="5" id="KW-0472">Membrane</keyword>
<accession>A0A542DZL8</accession>
<evidence type="ECO:0000256" key="3">
    <source>
        <dbReference type="ARBA" id="ARBA00022801"/>
    </source>
</evidence>
<feature type="compositionally biased region" description="Pro residues" evidence="4">
    <location>
        <begin position="1"/>
        <end position="12"/>
    </location>
</feature>
<dbReference type="PANTHER" id="PTHR43343">
    <property type="entry name" value="PEPTIDASE S12"/>
    <property type="match status" value="1"/>
</dbReference>
<evidence type="ECO:0000256" key="4">
    <source>
        <dbReference type="SAM" id="MobiDB-lite"/>
    </source>
</evidence>
<comment type="similarity">
    <text evidence="1">Belongs to the peptidase S1C family.</text>
</comment>
<sequence>MTPPPQAAPPPSRPERLRSRAASARAAARRAPARAVSTARRTATRSAGVVRGLSRRALVAAVVALVLLVAGGAWLATRPPAPAPVTAADVSAAITAAQQAQASAEAAAPPDAGVAWSTIQPSLVLITATRPEGRGTGAGVVVNADGTILTAAHVVEGATSVRVAWVDGTTSAARVTKADTATDTATLLPATLPQPLVPATLGGGVRVGDPVFAVGHPLGLADSLSAGVVSALDRSVRVEGDRTLAHLIQTDAAVNPGNSGGPLLDRAGHVVGIVTGLANPSGEGAFSGIGFAVPIATAGGTAGSPPQ</sequence>
<comment type="caution">
    <text evidence="6">The sequence shown here is derived from an EMBL/GenBank/DDBJ whole genome shotgun (WGS) entry which is preliminary data.</text>
</comment>
<dbReference type="AlphaFoldDB" id="A0A542DZL8"/>
<dbReference type="OrthoDB" id="9758917at2"/>
<keyword evidence="2" id="KW-0645">Protease</keyword>
<dbReference type="InterPro" id="IPR051201">
    <property type="entry name" value="Chloro_Bact_Ser_Proteases"/>
</dbReference>
<name>A0A542DZL8_9MICO</name>
<dbReference type="Pfam" id="PF13365">
    <property type="entry name" value="Trypsin_2"/>
    <property type="match status" value="1"/>
</dbReference>
<keyword evidence="7" id="KW-1185">Reference proteome</keyword>
<proteinExistence type="inferred from homology"/>
<keyword evidence="5" id="KW-1133">Transmembrane helix</keyword>
<protein>
    <submittedName>
        <fullName evidence="6">Trypsin-like peptidase</fullName>
    </submittedName>
</protein>
<dbReference type="PANTHER" id="PTHR43343:SF3">
    <property type="entry name" value="PROTEASE DO-LIKE 8, CHLOROPLASTIC"/>
    <property type="match status" value="1"/>
</dbReference>
<gene>
    <name evidence="6" type="ORF">FB458_1618</name>
</gene>
<dbReference type="Gene3D" id="2.40.10.10">
    <property type="entry name" value="Trypsin-like serine proteases"/>
    <property type="match status" value="2"/>
</dbReference>
<organism evidence="6 7">
    <name type="scientific">Lapillicoccus jejuensis</name>
    <dbReference type="NCBI Taxonomy" id="402171"/>
    <lineage>
        <taxon>Bacteria</taxon>
        <taxon>Bacillati</taxon>
        <taxon>Actinomycetota</taxon>
        <taxon>Actinomycetes</taxon>
        <taxon>Micrococcales</taxon>
        <taxon>Intrasporangiaceae</taxon>
        <taxon>Lapillicoccus</taxon>
    </lineage>
</organism>
<evidence type="ECO:0000256" key="1">
    <source>
        <dbReference type="ARBA" id="ARBA00010541"/>
    </source>
</evidence>